<gene>
    <name evidence="1" type="ORF">G6045_19060</name>
</gene>
<accession>A0A6G4XM16</accession>
<name>A0A6G4XM16_9ACTN</name>
<dbReference type="RefSeq" id="WP_165333203.1">
    <property type="nucleotide sequence ID" value="NZ_JAAKZW010000075.1"/>
</dbReference>
<keyword evidence="2" id="KW-1185">Reference proteome</keyword>
<evidence type="ECO:0000313" key="1">
    <source>
        <dbReference type="EMBL" id="NGO77744.1"/>
    </source>
</evidence>
<dbReference type="EMBL" id="JAAKZW010000075">
    <property type="protein sequence ID" value="NGO77744.1"/>
    <property type="molecule type" value="Genomic_DNA"/>
</dbReference>
<dbReference type="Proteomes" id="UP000481109">
    <property type="component" value="Unassembled WGS sequence"/>
</dbReference>
<comment type="caution">
    <text evidence="1">The sequence shown here is derived from an EMBL/GenBank/DDBJ whole genome shotgun (WGS) entry which is preliminary data.</text>
</comment>
<sequence>MTFTWKIPPWERFEDCKYLTVMLTDAGAGQFRFTSEGVRGDDPIEALADLLMTPGSLLGLMPSYPALIGVVVRRGIDSTWIAEPPIQVDRDDRGRWQVAIAEADLPDVTVFTPSEISGLVSRLQSQYGRTH</sequence>
<dbReference type="AlphaFoldDB" id="A0A6G4XM16"/>
<reference evidence="1 2" key="1">
    <citation type="submission" date="2020-02" db="EMBL/GenBank/DDBJ databases">
        <title>Whole-genome analyses of novel actinobacteria.</title>
        <authorList>
            <person name="Sahin N."/>
            <person name="Tokatli A."/>
        </authorList>
    </citation>
    <scope>NUCLEOTIDE SEQUENCE [LARGE SCALE GENOMIC DNA]</scope>
    <source>
        <strain evidence="1 2">YC504</strain>
    </source>
</reference>
<evidence type="ECO:0000313" key="2">
    <source>
        <dbReference type="Proteomes" id="UP000481109"/>
    </source>
</evidence>
<protein>
    <submittedName>
        <fullName evidence="1">Uncharacterized protein</fullName>
    </submittedName>
</protein>
<organism evidence="1 2">
    <name type="scientific">Streptomyces mesophilus</name>
    <dbReference type="NCBI Taxonomy" id="1775132"/>
    <lineage>
        <taxon>Bacteria</taxon>
        <taxon>Bacillati</taxon>
        <taxon>Actinomycetota</taxon>
        <taxon>Actinomycetes</taxon>
        <taxon>Kitasatosporales</taxon>
        <taxon>Streptomycetaceae</taxon>
        <taxon>Streptomyces</taxon>
    </lineage>
</organism>
<proteinExistence type="predicted"/>